<keyword evidence="3" id="KW-1185">Reference proteome</keyword>
<evidence type="ECO:0000256" key="1">
    <source>
        <dbReference type="SAM" id="MobiDB-lite"/>
    </source>
</evidence>
<dbReference type="EMBL" id="CAUYUJ010021059">
    <property type="protein sequence ID" value="CAK0902330.1"/>
    <property type="molecule type" value="Genomic_DNA"/>
</dbReference>
<feature type="region of interest" description="Disordered" evidence="1">
    <location>
        <begin position="1"/>
        <end position="30"/>
    </location>
</feature>
<name>A0ABN9XR35_9DINO</name>
<accession>A0ABN9XR35</accession>
<gene>
    <name evidence="2" type="ORF">PCOR1329_LOCUS78982</name>
</gene>
<evidence type="ECO:0000313" key="3">
    <source>
        <dbReference type="Proteomes" id="UP001189429"/>
    </source>
</evidence>
<dbReference type="Proteomes" id="UP001189429">
    <property type="component" value="Unassembled WGS sequence"/>
</dbReference>
<proteinExistence type="predicted"/>
<protein>
    <submittedName>
        <fullName evidence="2">Uncharacterized protein</fullName>
    </submittedName>
</protein>
<organism evidence="2 3">
    <name type="scientific">Prorocentrum cordatum</name>
    <dbReference type="NCBI Taxonomy" id="2364126"/>
    <lineage>
        <taxon>Eukaryota</taxon>
        <taxon>Sar</taxon>
        <taxon>Alveolata</taxon>
        <taxon>Dinophyceae</taxon>
        <taxon>Prorocentrales</taxon>
        <taxon>Prorocentraceae</taxon>
        <taxon>Prorocentrum</taxon>
    </lineage>
</organism>
<evidence type="ECO:0000313" key="2">
    <source>
        <dbReference type="EMBL" id="CAK0902330.1"/>
    </source>
</evidence>
<comment type="caution">
    <text evidence="2">The sequence shown here is derived from an EMBL/GenBank/DDBJ whole genome shotgun (WGS) entry which is preliminary data.</text>
</comment>
<reference evidence="2" key="1">
    <citation type="submission" date="2023-10" db="EMBL/GenBank/DDBJ databases">
        <authorList>
            <person name="Chen Y."/>
            <person name="Shah S."/>
            <person name="Dougan E. K."/>
            <person name="Thang M."/>
            <person name="Chan C."/>
        </authorList>
    </citation>
    <scope>NUCLEOTIDE SEQUENCE [LARGE SCALE GENOMIC DNA]</scope>
</reference>
<feature type="region of interest" description="Disordered" evidence="1">
    <location>
        <begin position="243"/>
        <end position="262"/>
    </location>
</feature>
<sequence length="262" mass="28245">MFAPIAEAGKKRSADGGGPTGPSPEEDVGAAVVPADIRRFQREMAKLLMHHEDFCRSGSRDDNFVLSLVTGAPIQVALDNGAKDYGKTGKEAREAAPDLASYKGHPKGKRPDCFLRMVLFRMGEACEAKLERVRVAIQQGEDPAAALEALKVLQTYAGRVQDPAFHFISTRCFHVQATEGEEGEEKEVTKWIFACNHHPDLRGALHTLRVNGGLSGANLVLTYDQAPRCKQAKLVEKLAFKSQGGASGLAGAAGRPKKPKKA</sequence>